<sequence>MTTIPLCNDHFSVSGHCPYVFSFSKHRWKPFGVTSVRNRNQLPPNPRKESIPTDAHCHAVGNKESVECIYSLLLKSRTWEQWKKEPEGLHLWTTKCPDNQVTFLKVFSKMVPKGGMKISNSTDASSHEQEEINDFQSKIKQQDSKKKTDSMPYHKLFSFADTADLALMLVGTVAAISDGVSLPLTTVLFGDMINTFGKTSDIKYIVHEVSKVTLKFVYLGIGNGIASFLQVACWTITGERQASQIRNLYLKAILRQDIAFFDKEVNTGEVIAKISGDTFLIQDAMGEKAGKFIQLVSSFVGGFIVAFVQGWQLTLVMLSTIPPMVLAAAVMATVLTKMAARGQTAYSEAAATVEQTIGSIRTVVSFTGEEHAIKKYNKSLKSAYKASVLEGLSAGVGLGATFGIVFFGYGLGIWFGSKMILKKNYTGGDVINVIFAVITGSMSLGQASPCTSAFAAGQVAAFKMFETINRKPEIDAYDTTGTTLVDIRGDIELKDVCFSYPARPHEQILKGLSLFVQGGTSVALVGESGSGKSTIISLIERFYDPQAGEVLIDGINLKEFKLRWIRGKIGLVSQEPVLLASTIRENIAYGKDDATIDEIKSAADLASASKFIDKLPQGLDTLVGEHGIQLSGGQKQRVAIARAVLKDPRILLLDEATSALDAESESILQEALDHAMKNRTTVIVAHRLTTVRNANMITVVHQGSIAEKGSHDELIKIPNGAYYQLVRLQEVKQDSDQHTPVDQDNIYATIGQQLIQTSSQLSTNRWSSVGSDSFHPLSESFRLPVGLLEAPMETSQCEGSLEKIQVPVGRLASLNKPEIPLLLLGAIAAIISGILLPIFGALLSSIIRTLYEPPTKLRRDSKFWTLMLTFLGLATLLSIPARAYLFAIAGSKLIERIRAMSFDKIVHMEVGWFDKLENSSGAIGARLSADAATVRTLVGDTLALAIQNAATLVAGLAIAFSACWQLALIILALAPLVGLNGWIQLKFMKGLNADAKMMFEEASQVASDAIRNIRTVASFTAEDKVIELYMRKYKGPMNSIIKQGLIGGVGFGLSNILLFCVYATGFYAGARLVKDGETTFANVFRVFFALNFAAVGITQYSSLAPDSAKAKSATASVFAILDRKSKIDSSDDSGTTLDLVEGNIVFDHVSFRYPTRPDVRIFHDLRFAVQSGKTVAIVGESGSGKSTLLSLLQRFYDLDSGHILLDGVEIKKLKLRWLRQQMGLVSQEPVLFNDTVRVNIAYGKGGDATESEIVAAAESANAYQFISGLQQGYDTLVGERGAQLSGGQKQRLAIARAIIKDPKILLFDEATSALDTESERAVQEALERVMINRTTIIVAHRLSTIKGADMIAVLKDGTIVEKGKHEDLINIKDGFYATLVAFQSG</sequence>
<dbReference type="CDD" id="cd03249">
    <property type="entry name" value="ABC_MTABC3_MDL1_MDL2"/>
    <property type="match status" value="2"/>
</dbReference>
<keyword evidence="6" id="KW-0547">Nucleotide-binding</keyword>
<dbReference type="InterPro" id="IPR011527">
    <property type="entry name" value="ABC1_TM_dom"/>
</dbReference>
<evidence type="ECO:0000313" key="15">
    <source>
        <dbReference type="EMBL" id="KAJ8471965.1"/>
    </source>
</evidence>
<evidence type="ECO:0000256" key="8">
    <source>
        <dbReference type="ARBA" id="ARBA00022989"/>
    </source>
</evidence>
<evidence type="ECO:0000313" key="16">
    <source>
        <dbReference type="Proteomes" id="UP001222027"/>
    </source>
</evidence>
<feature type="transmembrane region" description="Helical" evidence="12">
    <location>
        <begin position="1084"/>
        <end position="1103"/>
    </location>
</feature>
<feature type="transmembrane region" description="Helical" evidence="12">
    <location>
        <begin position="315"/>
        <end position="335"/>
    </location>
</feature>
<dbReference type="PANTHER" id="PTHR43394">
    <property type="entry name" value="ATP-DEPENDENT PERMEASE MDL1, MITOCHONDRIAL"/>
    <property type="match status" value="1"/>
</dbReference>
<dbReference type="Gene3D" id="3.40.50.300">
    <property type="entry name" value="P-loop containing nucleotide triphosphate hydrolases"/>
    <property type="match status" value="2"/>
</dbReference>
<keyword evidence="5" id="KW-0677">Repeat</keyword>
<dbReference type="PROSITE" id="PS50893">
    <property type="entry name" value="ABC_TRANSPORTER_2"/>
    <property type="match status" value="2"/>
</dbReference>
<evidence type="ECO:0000256" key="1">
    <source>
        <dbReference type="ARBA" id="ARBA00004651"/>
    </source>
</evidence>
<feature type="transmembrane region" description="Helical" evidence="12">
    <location>
        <begin position="821"/>
        <end position="843"/>
    </location>
</feature>
<dbReference type="GO" id="GO:0005524">
    <property type="term" value="F:ATP binding"/>
    <property type="evidence" value="ECO:0007669"/>
    <property type="project" value="UniProtKB-KW"/>
</dbReference>
<feature type="region of interest" description="Disordered" evidence="11">
    <location>
        <begin position="119"/>
        <end position="144"/>
    </location>
</feature>
<evidence type="ECO:0000256" key="2">
    <source>
        <dbReference type="ARBA" id="ARBA00007577"/>
    </source>
</evidence>
<dbReference type="InterPro" id="IPR027417">
    <property type="entry name" value="P-loop_NTPase"/>
</dbReference>
<dbReference type="CDD" id="cd18578">
    <property type="entry name" value="ABC_6TM_Pgp_ABCB1_D2_like"/>
    <property type="match status" value="1"/>
</dbReference>
<dbReference type="PROSITE" id="PS00211">
    <property type="entry name" value="ABC_TRANSPORTER_1"/>
    <property type="match status" value="2"/>
</dbReference>
<dbReference type="FunFam" id="1.20.1560.10:FF:000044">
    <property type="entry name" value="ABC transporter B family member 9"/>
    <property type="match status" value="1"/>
</dbReference>
<dbReference type="GO" id="GO:0005886">
    <property type="term" value="C:plasma membrane"/>
    <property type="evidence" value="ECO:0007669"/>
    <property type="project" value="UniProtKB-SubCell"/>
</dbReference>
<dbReference type="Pfam" id="PF00664">
    <property type="entry name" value="ABC_membrane"/>
    <property type="match status" value="2"/>
</dbReference>
<feature type="transmembrane region" description="Helical" evidence="12">
    <location>
        <begin position="216"/>
        <end position="236"/>
    </location>
</feature>
<dbReference type="GO" id="GO:0010329">
    <property type="term" value="F:auxin efflux transmembrane transporter activity"/>
    <property type="evidence" value="ECO:0007669"/>
    <property type="project" value="UniProtKB-ARBA"/>
</dbReference>
<dbReference type="PANTHER" id="PTHR43394:SF16">
    <property type="entry name" value="ABC TRANSPORTER B FAMILY MEMBER 4-LIKE ISOFORM X1"/>
    <property type="match status" value="1"/>
</dbReference>
<feature type="transmembrane region" description="Helical" evidence="12">
    <location>
        <begin position="292"/>
        <end position="309"/>
    </location>
</feature>
<evidence type="ECO:0000256" key="4">
    <source>
        <dbReference type="ARBA" id="ARBA00022692"/>
    </source>
</evidence>
<feature type="transmembrane region" description="Helical" evidence="12">
    <location>
        <begin position="388"/>
        <end position="415"/>
    </location>
</feature>
<dbReference type="InterPro" id="IPR003593">
    <property type="entry name" value="AAA+_ATPase"/>
</dbReference>
<feature type="transmembrane region" description="Helical" evidence="12">
    <location>
        <begin position="863"/>
        <end position="885"/>
    </location>
</feature>
<organism evidence="15 16">
    <name type="scientific">Ensete ventricosum</name>
    <name type="common">Abyssinian banana</name>
    <name type="synonym">Musa ensete</name>
    <dbReference type="NCBI Taxonomy" id="4639"/>
    <lineage>
        <taxon>Eukaryota</taxon>
        <taxon>Viridiplantae</taxon>
        <taxon>Streptophyta</taxon>
        <taxon>Embryophyta</taxon>
        <taxon>Tracheophyta</taxon>
        <taxon>Spermatophyta</taxon>
        <taxon>Magnoliopsida</taxon>
        <taxon>Liliopsida</taxon>
        <taxon>Zingiberales</taxon>
        <taxon>Musaceae</taxon>
        <taxon>Ensete</taxon>
    </lineage>
</organism>
<dbReference type="FunFam" id="1.20.1560.10:FF:000009">
    <property type="entry name" value="ABC transporter B family member 1"/>
    <property type="match status" value="1"/>
</dbReference>
<dbReference type="Pfam" id="PF00005">
    <property type="entry name" value="ABC_tran"/>
    <property type="match status" value="2"/>
</dbReference>
<feature type="domain" description="ABC transporter" evidence="13">
    <location>
        <begin position="491"/>
        <end position="727"/>
    </location>
</feature>
<name>A0AAV8QJP2_ENSVE</name>
<dbReference type="SUPFAM" id="SSF90123">
    <property type="entry name" value="ABC transporter transmembrane region"/>
    <property type="match status" value="2"/>
</dbReference>
<evidence type="ECO:0000256" key="7">
    <source>
        <dbReference type="ARBA" id="ARBA00022840"/>
    </source>
</evidence>
<dbReference type="Proteomes" id="UP001222027">
    <property type="component" value="Unassembled WGS sequence"/>
</dbReference>
<dbReference type="PROSITE" id="PS50929">
    <property type="entry name" value="ABC_TM1F"/>
    <property type="match status" value="2"/>
</dbReference>
<dbReference type="Gene3D" id="1.20.1560.10">
    <property type="entry name" value="ABC transporter type 1, transmembrane domain"/>
    <property type="match status" value="1"/>
</dbReference>
<comment type="similarity">
    <text evidence="2">Belongs to the ABC transporter superfamily. ABCB family. Multidrug resistance exporter (TC 3.A.1.201) subfamily.</text>
</comment>
<evidence type="ECO:0000256" key="5">
    <source>
        <dbReference type="ARBA" id="ARBA00022737"/>
    </source>
</evidence>
<keyword evidence="7" id="KW-0067">ATP-binding</keyword>
<comment type="subcellular location">
    <subcellularLocation>
        <location evidence="1">Cell membrane</location>
        <topology evidence="1">Multi-pass membrane protein</topology>
    </subcellularLocation>
</comment>
<feature type="transmembrane region" description="Helical" evidence="12">
    <location>
        <begin position="1040"/>
        <end position="1064"/>
    </location>
</feature>
<dbReference type="GO" id="GO:0090374">
    <property type="term" value="P:oligopeptide export from mitochondrion"/>
    <property type="evidence" value="ECO:0007669"/>
    <property type="project" value="TreeGrafter"/>
</dbReference>
<comment type="caution">
    <text evidence="15">The sequence shown here is derived from an EMBL/GenBank/DDBJ whole genome shotgun (WGS) entry which is preliminary data.</text>
</comment>
<dbReference type="GO" id="GO:0010328">
    <property type="term" value="F:auxin influx transmembrane transporter activity"/>
    <property type="evidence" value="ECO:0007669"/>
    <property type="project" value="UniProtKB-ARBA"/>
</dbReference>
<evidence type="ECO:0000256" key="9">
    <source>
        <dbReference type="ARBA" id="ARBA00023136"/>
    </source>
</evidence>
<dbReference type="CDD" id="cd18577">
    <property type="entry name" value="ABC_6TM_Pgp_ABCB1_D1_like"/>
    <property type="match status" value="1"/>
</dbReference>
<dbReference type="InterPro" id="IPR017871">
    <property type="entry name" value="ABC_transporter-like_CS"/>
</dbReference>
<dbReference type="GO" id="GO:0015421">
    <property type="term" value="F:ABC-type oligopeptide transporter activity"/>
    <property type="evidence" value="ECO:0007669"/>
    <property type="project" value="TreeGrafter"/>
</dbReference>
<keyword evidence="9 12" id="KW-0472">Membrane</keyword>
<proteinExistence type="inferred from homology"/>
<evidence type="ECO:0000259" key="14">
    <source>
        <dbReference type="PROSITE" id="PS50929"/>
    </source>
</evidence>
<keyword evidence="3" id="KW-0813">Transport</keyword>
<evidence type="ECO:0000256" key="11">
    <source>
        <dbReference type="SAM" id="MobiDB-lite"/>
    </source>
</evidence>
<feature type="domain" description="ABC transmembrane type-1" evidence="14">
    <location>
        <begin position="169"/>
        <end position="456"/>
    </location>
</feature>
<dbReference type="InterPro" id="IPR003439">
    <property type="entry name" value="ABC_transporter-like_ATP-bd"/>
</dbReference>
<feature type="domain" description="ABC transporter" evidence="13">
    <location>
        <begin position="1144"/>
        <end position="1381"/>
    </location>
</feature>
<feature type="transmembrane region" description="Helical" evidence="12">
    <location>
        <begin position="156"/>
        <end position="176"/>
    </location>
</feature>
<reference evidence="15 16" key="1">
    <citation type="submission" date="2022-12" db="EMBL/GenBank/DDBJ databases">
        <title>Chromosome-scale assembly of the Ensete ventricosum genome.</title>
        <authorList>
            <person name="Dussert Y."/>
            <person name="Stocks J."/>
            <person name="Wendawek A."/>
            <person name="Woldeyes F."/>
            <person name="Nichols R.A."/>
            <person name="Borrell J.S."/>
        </authorList>
    </citation>
    <scope>NUCLEOTIDE SEQUENCE [LARGE SCALE GENOMIC DNA]</scope>
    <source>
        <strain evidence="16">cv. Maze</strain>
        <tissue evidence="15">Seeds</tissue>
    </source>
</reference>
<evidence type="ECO:0000256" key="3">
    <source>
        <dbReference type="ARBA" id="ARBA00022448"/>
    </source>
</evidence>
<keyword evidence="16" id="KW-1185">Reference proteome</keyword>
<dbReference type="FunFam" id="3.40.50.300:FF:000066">
    <property type="entry name" value="ABC transporter B family member 1"/>
    <property type="match status" value="2"/>
</dbReference>
<feature type="domain" description="ABC transmembrane type-1" evidence="14">
    <location>
        <begin position="823"/>
        <end position="1109"/>
    </location>
</feature>
<accession>A0AAV8QJP2</accession>
<dbReference type="SMART" id="SM00382">
    <property type="entry name" value="AAA"/>
    <property type="match status" value="2"/>
</dbReference>
<dbReference type="GO" id="GO:0005743">
    <property type="term" value="C:mitochondrial inner membrane"/>
    <property type="evidence" value="ECO:0007669"/>
    <property type="project" value="TreeGrafter"/>
</dbReference>
<evidence type="ECO:0000259" key="13">
    <source>
        <dbReference type="PROSITE" id="PS50893"/>
    </source>
</evidence>
<evidence type="ECO:0000256" key="12">
    <source>
        <dbReference type="SAM" id="Phobius"/>
    </source>
</evidence>
<evidence type="ECO:0000256" key="10">
    <source>
        <dbReference type="ARBA" id="ARBA00023180"/>
    </source>
</evidence>
<dbReference type="InterPro" id="IPR036640">
    <property type="entry name" value="ABC1_TM_sf"/>
</dbReference>
<dbReference type="GO" id="GO:0016887">
    <property type="term" value="F:ATP hydrolysis activity"/>
    <property type="evidence" value="ECO:0007669"/>
    <property type="project" value="InterPro"/>
</dbReference>
<keyword evidence="8 12" id="KW-1133">Transmembrane helix</keyword>
<dbReference type="SUPFAM" id="SSF52540">
    <property type="entry name" value="P-loop containing nucleoside triphosphate hydrolases"/>
    <property type="match status" value="2"/>
</dbReference>
<keyword evidence="10" id="KW-0325">Glycoprotein</keyword>
<dbReference type="EMBL" id="JAQQAF010000007">
    <property type="protein sequence ID" value="KAJ8471965.1"/>
    <property type="molecule type" value="Genomic_DNA"/>
</dbReference>
<keyword evidence="4 12" id="KW-0812">Transmembrane</keyword>
<protein>
    <submittedName>
        <fullName evidence="15">Uncharacterized protein</fullName>
    </submittedName>
</protein>
<evidence type="ECO:0000256" key="6">
    <source>
        <dbReference type="ARBA" id="ARBA00022741"/>
    </source>
</evidence>
<dbReference type="FunFam" id="1.20.1560.10:FF:000025">
    <property type="entry name" value="ABC transporter B family member 9"/>
    <property type="match status" value="1"/>
</dbReference>
<dbReference type="InterPro" id="IPR039421">
    <property type="entry name" value="Type_1_exporter"/>
</dbReference>
<gene>
    <name evidence="15" type="ORF">OPV22_026308</name>
</gene>
<feature type="transmembrane region" description="Helical" evidence="12">
    <location>
        <begin position="952"/>
        <end position="979"/>
    </location>
</feature>